<dbReference type="AlphaFoldDB" id="A0A7X3MIX3"/>
<name>A0A7X3MIX3_9FIRM</name>
<dbReference type="RefSeq" id="WP_159752403.1">
    <property type="nucleotide sequence ID" value="NZ_CATIFW010000037.1"/>
</dbReference>
<evidence type="ECO:0000313" key="2">
    <source>
        <dbReference type="Proteomes" id="UP000460412"/>
    </source>
</evidence>
<keyword evidence="2" id="KW-1185">Reference proteome</keyword>
<dbReference type="EMBL" id="WUQX01000001">
    <property type="protein sequence ID" value="MXP77241.1"/>
    <property type="molecule type" value="Genomic_DNA"/>
</dbReference>
<gene>
    <name evidence="1" type="ORF">GN277_18215</name>
</gene>
<reference evidence="1 2" key="1">
    <citation type="submission" date="2019-12" db="EMBL/GenBank/DDBJ databases">
        <title>Sporaefaciens musculi gen. nov., sp. nov., a novel bacterium isolated from the caecum of an obese mouse.</title>
        <authorList>
            <person name="Rasmussen T.S."/>
            <person name="Streidl T."/>
            <person name="Hitch T.C.A."/>
            <person name="Wortmann E."/>
            <person name="Deptula P."/>
            <person name="Hansen M."/>
            <person name="Nielsen D.S."/>
            <person name="Clavel T."/>
            <person name="Vogensen F.K."/>
        </authorList>
    </citation>
    <scope>NUCLEOTIDE SEQUENCE [LARGE SCALE GENOMIC DNA]</scope>
    <source>
        <strain evidence="1 2">WCA-9-b2</strain>
    </source>
</reference>
<proteinExistence type="predicted"/>
<organism evidence="1 2">
    <name type="scientific">Sporofaciens musculi</name>
    <dbReference type="NCBI Taxonomy" id="2681861"/>
    <lineage>
        <taxon>Bacteria</taxon>
        <taxon>Bacillati</taxon>
        <taxon>Bacillota</taxon>
        <taxon>Clostridia</taxon>
        <taxon>Lachnospirales</taxon>
        <taxon>Lachnospiraceae</taxon>
        <taxon>Sporofaciens</taxon>
    </lineage>
</organism>
<sequence length="81" mass="9202">MTEKWIDSLKSISDQGSVGACPFCGSTNTDYKCSVVIPENRNGYMDIWCNNCKKAFHVSRMQIPKNMKTEGEIPQGLEYYN</sequence>
<evidence type="ECO:0000313" key="1">
    <source>
        <dbReference type="EMBL" id="MXP77241.1"/>
    </source>
</evidence>
<accession>A0A7X3MIX3</accession>
<dbReference type="Proteomes" id="UP000460412">
    <property type="component" value="Unassembled WGS sequence"/>
</dbReference>
<protein>
    <submittedName>
        <fullName evidence="1">Uncharacterized protein</fullName>
    </submittedName>
</protein>
<comment type="caution">
    <text evidence="1">The sequence shown here is derived from an EMBL/GenBank/DDBJ whole genome shotgun (WGS) entry which is preliminary data.</text>
</comment>